<feature type="domain" description="Calcineurin-like phosphoesterase" evidence="3">
    <location>
        <begin position="3"/>
        <end position="145"/>
    </location>
</feature>
<dbReference type="RefSeq" id="WP_230497062.1">
    <property type="nucleotide sequence ID" value="NZ_CAKJTG010000013.1"/>
</dbReference>
<keyword evidence="2" id="KW-0479">Metal-binding</keyword>
<accession>A0A9C7GAM7</accession>
<dbReference type="GO" id="GO:0016787">
    <property type="term" value="F:hydrolase activity"/>
    <property type="evidence" value="ECO:0007669"/>
    <property type="project" value="UniProtKB-UniRule"/>
</dbReference>
<evidence type="ECO:0000313" key="5">
    <source>
        <dbReference type="Proteomes" id="UP000789845"/>
    </source>
</evidence>
<comment type="cofactor">
    <cofactor evidence="2">
        <name>a divalent metal cation</name>
        <dbReference type="ChEBI" id="CHEBI:60240"/>
    </cofactor>
</comment>
<evidence type="ECO:0000313" key="4">
    <source>
        <dbReference type="EMBL" id="CAG9608818.1"/>
    </source>
</evidence>
<organism evidence="4 5">
    <name type="scientific">Pseudoneobacillus rhizosphaerae</name>
    <dbReference type="NCBI Taxonomy" id="2880968"/>
    <lineage>
        <taxon>Bacteria</taxon>
        <taxon>Bacillati</taxon>
        <taxon>Bacillota</taxon>
        <taxon>Bacilli</taxon>
        <taxon>Bacillales</taxon>
        <taxon>Bacillaceae</taxon>
        <taxon>Pseudoneobacillus</taxon>
    </lineage>
</organism>
<dbReference type="PANTHER" id="PTHR11124">
    <property type="entry name" value="VACUOLAR SORTING PROTEIN VPS29"/>
    <property type="match status" value="1"/>
</dbReference>
<comment type="similarity">
    <text evidence="1 2">Belongs to the metallophosphoesterase superfamily. YfcE family.</text>
</comment>
<protein>
    <recommendedName>
        <fullName evidence="2">Phosphoesterase</fullName>
        <ecNumber evidence="2">3.1.4.-</ecNumber>
    </recommendedName>
</protein>
<sequence length="172" mass="19455">MSKVLVLSDSHGLTSELLHIKEKHKDDVNLFLHCGDSELPANDPALEGFSVVRGNCDYDEEFPEDSIQVVKDKKIMITHGHLYHVKSSLTRLSYRAQELEAKIVCFGHSHILGAEMVNGILFLNPGSIRLPRQRKEKTYCILEVIDDKIILNVYDINLGQITELSHEFIVSS</sequence>
<dbReference type="Gene3D" id="3.60.21.10">
    <property type="match status" value="1"/>
</dbReference>
<evidence type="ECO:0000256" key="2">
    <source>
        <dbReference type="RuleBase" id="RU362039"/>
    </source>
</evidence>
<name>A0A9C7GAM7_9BACI</name>
<keyword evidence="4" id="KW-0378">Hydrolase</keyword>
<dbReference type="GO" id="GO:0046872">
    <property type="term" value="F:metal ion binding"/>
    <property type="evidence" value="ECO:0007669"/>
    <property type="project" value="UniProtKB-KW"/>
</dbReference>
<dbReference type="SUPFAM" id="SSF56300">
    <property type="entry name" value="Metallo-dependent phosphatases"/>
    <property type="match status" value="1"/>
</dbReference>
<dbReference type="CDD" id="cd00841">
    <property type="entry name" value="MPP_YfcE"/>
    <property type="match status" value="1"/>
</dbReference>
<dbReference type="Pfam" id="PF12850">
    <property type="entry name" value="Metallophos_2"/>
    <property type="match status" value="1"/>
</dbReference>
<gene>
    <name evidence="4" type="ORF">NEOCIP111885_02536</name>
</gene>
<dbReference type="NCBIfam" id="TIGR00040">
    <property type="entry name" value="yfcE"/>
    <property type="match status" value="1"/>
</dbReference>
<dbReference type="EC" id="3.1.4.-" evidence="2"/>
<dbReference type="InterPro" id="IPR000979">
    <property type="entry name" value="Phosphodiesterase_MJ0936/Vps29"/>
</dbReference>
<dbReference type="InterPro" id="IPR029052">
    <property type="entry name" value="Metallo-depent_PP-like"/>
</dbReference>
<comment type="caution">
    <text evidence="4">The sequence shown here is derived from an EMBL/GenBank/DDBJ whole genome shotgun (WGS) entry which is preliminary data.</text>
</comment>
<reference evidence="4" key="1">
    <citation type="submission" date="2021-10" db="EMBL/GenBank/DDBJ databases">
        <authorList>
            <person name="Criscuolo A."/>
        </authorList>
    </citation>
    <scope>NUCLEOTIDE SEQUENCE</scope>
    <source>
        <strain evidence="4">CIP111885</strain>
    </source>
</reference>
<evidence type="ECO:0000256" key="1">
    <source>
        <dbReference type="ARBA" id="ARBA00008950"/>
    </source>
</evidence>
<evidence type="ECO:0000259" key="3">
    <source>
        <dbReference type="Pfam" id="PF12850"/>
    </source>
</evidence>
<dbReference type="AlphaFoldDB" id="A0A9C7GAM7"/>
<proteinExistence type="inferred from homology"/>
<keyword evidence="5" id="KW-1185">Reference proteome</keyword>
<dbReference type="InterPro" id="IPR024654">
    <property type="entry name" value="Calcineurin-like_PHP_lpxH"/>
</dbReference>
<dbReference type="Proteomes" id="UP000789845">
    <property type="component" value="Unassembled WGS sequence"/>
</dbReference>
<dbReference type="EMBL" id="CAKJTG010000013">
    <property type="protein sequence ID" value="CAG9608818.1"/>
    <property type="molecule type" value="Genomic_DNA"/>
</dbReference>
<dbReference type="InterPro" id="IPR041802">
    <property type="entry name" value="MPP_YfcE"/>
</dbReference>